<reference evidence="2 3" key="1">
    <citation type="submission" date="2019-11" db="EMBL/GenBank/DDBJ databases">
        <title>Whole genome shotgun sequencing (WGS) data from Adlercreutzia equolifaciens ResAG-91, Eggerthella lenta MRI-F36, MRI-F37, MRI-F40, ResAG-49, ResAG-88, ResAG-121, ResAG-145, and Gordonibacter sp. ResAG-5, ResAG-26, ResAG-43, ResAG-50, ResAG-59.</title>
        <authorList>
            <person name="Stoll D.A."/>
            <person name="Danylec N."/>
            <person name="Franz C.M.A.P."/>
            <person name="Huch M."/>
        </authorList>
    </citation>
    <scope>NUCLEOTIDE SEQUENCE [LARGE SCALE GENOMIC DNA]</scope>
    <source>
        <strain evidence="2 3">ResAG-91</strain>
    </source>
</reference>
<dbReference type="EMBL" id="WPOO01000020">
    <property type="protein sequence ID" value="MVN59553.1"/>
    <property type="molecule type" value="Genomic_DNA"/>
</dbReference>
<dbReference type="InterPro" id="IPR010106">
    <property type="entry name" value="RpnA"/>
</dbReference>
<organism evidence="2 3">
    <name type="scientific">Adlercreutzia rubneri</name>
    <dbReference type="NCBI Taxonomy" id="2916441"/>
    <lineage>
        <taxon>Bacteria</taxon>
        <taxon>Bacillati</taxon>
        <taxon>Actinomycetota</taxon>
        <taxon>Coriobacteriia</taxon>
        <taxon>Eggerthellales</taxon>
        <taxon>Eggerthellaceae</taxon>
        <taxon>Adlercreutzia</taxon>
    </lineage>
</organism>
<name>A0A7K1T7E3_9ACTN</name>
<keyword evidence="3" id="KW-1185">Reference proteome</keyword>
<dbReference type="AlphaFoldDB" id="A0A7K1T7E3"/>
<comment type="caution">
    <text evidence="2">The sequence shown here is derived from an EMBL/GenBank/DDBJ whole genome shotgun (WGS) entry which is preliminary data.</text>
</comment>
<accession>A0A7K1T7E3</accession>
<evidence type="ECO:0000313" key="2">
    <source>
        <dbReference type="EMBL" id="MVN59553.1"/>
    </source>
</evidence>
<evidence type="ECO:0000256" key="1">
    <source>
        <dbReference type="SAM" id="Coils"/>
    </source>
</evidence>
<dbReference type="Pfam" id="PF12784">
    <property type="entry name" value="PDDEXK_2"/>
    <property type="match status" value="1"/>
</dbReference>
<dbReference type="NCBIfam" id="TIGR01784">
    <property type="entry name" value="T_den_put_tspse"/>
    <property type="match status" value="1"/>
</dbReference>
<protein>
    <submittedName>
        <fullName evidence="2">Rpn family recombination-promoting nuclease/putative transposase</fullName>
    </submittedName>
</protein>
<gene>
    <name evidence="2" type="ORF">GO707_09995</name>
</gene>
<evidence type="ECO:0000313" key="3">
    <source>
        <dbReference type="Proteomes" id="UP000488839"/>
    </source>
</evidence>
<sequence>MKENELEFSDWPMFDLLMTNEELCRELLEVVLNAPVSNIEYIIAENDIRPTLTNHGVRLDAYVKTENEVCNIEMQTVKRAKLGRRLRFYQGAMDTLALRRGEHYGNLPPCYIVFICLHDPFNAGLPVYTLNVKCQENTSVKTDHGFTWIVLAAPAWDRLPPGRLRNLLHYIATGEAGDDRFATKLAAAVRAANGDEAWRKEKMALLTFEEDMEIQRRMLEEDREDLETLRRMLEEDREDLEARRRMVEEQRRTLEEQQRVLEEQRRMLQEDLEKLEHIAVETTESEGRAEGLEEGEARLGALVTALIESGRSEEVALVATDAAARRARFEEFGL</sequence>
<dbReference type="RefSeq" id="WP_114540420.1">
    <property type="nucleotide sequence ID" value="NZ_JARFIT010000002.1"/>
</dbReference>
<proteinExistence type="predicted"/>
<feature type="coiled-coil region" evidence="1">
    <location>
        <begin position="209"/>
        <end position="278"/>
    </location>
</feature>
<dbReference type="Proteomes" id="UP000488839">
    <property type="component" value="Unassembled WGS sequence"/>
</dbReference>
<keyword evidence="1" id="KW-0175">Coiled coil</keyword>